<evidence type="ECO:0000256" key="4">
    <source>
        <dbReference type="ARBA" id="ARBA00022692"/>
    </source>
</evidence>
<evidence type="ECO:0000259" key="8">
    <source>
        <dbReference type="Pfam" id="PF04239"/>
    </source>
</evidence>
<dbReference type="InterPro" id="IPR007353">
    <property type="entry name" value="DUF421"/>
</dbReference>
<evidence type="ECO:0000313" key="9">
    <source>
        <dbReference type="EMBL" id="TVT48067.1"/>
    </source>
</evidence>
<reference evidence="9 10" key="1">
    <citation type="submission" date="2019-07" db="EMBL/GenBank/DDBJ databases">
        <authorList>
            <person name="Duangmal K."/>
            <person name="Teo W.F.A."/>
        </authorList>
    </citation>
    <scope>NUCLEOTIDE SEQUENCE [LARGE SCALE GENOMIC DNA]</scope>
    <source>
        <strain evidence="9 10">TBRC 6029</strain>
    </source>
</reference>
<dbReference type="PANTHER" id="PTHR34582">
    <property type="entry name" value="UPF0702 TRANSMEMBRANE PROTEIN YCAP"/>
    <property type="match status" value="1"/>
</dbReference>
<feature type="transmembrane region" description="Helical" evidence="7">
    <location>
        <begin position="66"/>
        <end position="86"/>
    </location>
</feature>
<name>A0A558CH57_9PSEU</name>
<reference evidence="9 10" key="2">
    <citation type="submission" date="2019-08" db="EMBL/GenBank/DDBJ databases">
        <title>Amycolatopsis acidicola sp. nov., isolated from peat swamp forest soil.</title>
        <authorList>
            <person name="Srisuk N."/>
        </authorList>
    </citation>
    <scope>NUCLEOTIDE SEQUENCE [LARGE SCALE GENOMIC DNA]</scope>
    <source>
        <strain evidence="9 10">TBRC 6029</strain>
    </source>
</reference>
<evidence type="ECO:0000256" key="1">
    <source>
        <dbReference type="ARBA" id="ARBA00004651"/>
    </source>
</evidence>
<evidence type="ECO:0000256" key="3">
    <source>
        <dbReference type="ARBA" id="ARBA00022475"/>
    </source>
</evidence>
<feature type="transmembrane region" description="Helical" evidence="7">
    <location>
        <begin position="6"/>
        <end position="29"/>
    </location>
</feature>
<evidence type="ECO:0000256" key="7">
    <source>
        <dbReference type="SAM" id="Phobius"/>
    </source>
</evidence>
<dbReference type="Pfam" id="PF04239">
    <property type="entry name" value="DUF421"/>
    <property type="match status" value="1"/>
</dbReference>
<feature type="domain" description="YetF C-terminal" evidence="8">
    <location>
        <begin position="94"/>
        <end position="158"/>
    </location>
</feature>
<keyword evidence="10" id="KW-1185">Reference proteome</keyword>
<gene>
    <name evidence="9" type="ORF">FNH05_18345</name>
</gene>
<dbReference type="AlphaFoldDB" id="A0A558CH57"/>
<dbReference type="Proteomes" id="UP000320011">
    <property type="component" value="Unassembled WGS sequence"/>
</dbReference>
<evidence type="ECO:0000256" key="6">
    <source>
        <dbReference type="ARBA" id="ARBA00023136"/>
    </source>
</evidence>
<dbReference type="InterPro" id="IPR023090">
    <property type="entry name" value="UPF0702_alpha/beta_dom_sf"/>
</dbReference>
<protein>
    <submittedName>
        <fullName evidence="9">DUF421 domain-containing protein</fullName>
    </submittedName>
</protein>
<comment type="subcellular location">
    <subcellularLocation>
        <location evidence="1">Cell membrane</location>
        <topology evidence="1">Multi-pass membrane protein</topology>
    </subcellularLocation>
</comment>
<accession>A0A558CH57</accession>
<keyword evidence="6 7" id="KW-0472">Membrane</keyword>
<dbReference type="RefSeq" id="WP_144589922.1">
    <property type="nucleotide sequence ID" value="NZ_VJWX01000176.1"/>
</dbReference>
<evidence type="ECO:0000256" key="2">
    <source>
        <dbReference type="ARBA" id="ARBA00006448"/>
    </source>
</evidence>
<evidence type="ECO:0000256" key="5">
    <source>
        <dbReference type="ARBA" id="ARBA00022989"/>
    </source>
</evidence>
<comment type="caution">
    <text evidence="9">The sequence shown here is derived from an EMBL/GenBank/DDBJ whole genome shotgun (WGS) entry which is preliminary data.</text>
</comment>
<dbReference type="PANTHER" id="PTHR34582:SF6">
    <property type="entry name" value="UPF0702 TRANSMEMBRANE PROTEIN YCAP"/>
    <property type="match status" value="1"/>
</dbReference>
<keyword evidence="5 7" id="KW-1133">Transmembrane helix</keyword>
<comment type="similarity">
    <text evidence="2">Belongs to the UPF0702 family.</text>
</comment>
<keyword evidence="3" id="KW-1003">Cell membrane</keyword>
<sequence>MSWLYGNWTAVGGVCAKTLLLALTALVGLRLAPRRALAELRIFDFVVAVALGAIIGRTATATPTSFVLGFAALVTLLLVHVALTRLRLFAAPARLMDHPVCVLVRDGVVDRHELRACGLTEDDLHGALRQKQVYTLADVRFVLYESQGGFSVVRREDHTGELLASAPVIRRARD</sequence>
<dbReference type="GO" id="GO:0005886">
    <property type="term" value="C:plasma membrane"/>
    <property type="evidence" value="ECO:0007669"/>
    <property type="project" value="UniProtKB-SubCell"/>
</dbReference>
<dbReference type="OrthoDB" id="8617494at2"/>
<keyword evidence="4 7" id="KW-0812">Transmembrane</keyword>
<dbReference type="EMBL" id="VJWX01000176">
    <property type="protein sequence ID" value="TVT48067.1"/>
    <property type="molecule type" value="Genomic_DNA"/>
</dbReference>
<feature type="transmembrane region" description="Helical" evidence="7">
    <location>
        <begin position="41"/>
        <end position="60"/>
    </location>
</feature>
<dbReference type="Gene3D" id="3.30.240.20">
    <property type="entry name" value="bsu07140 like domains"/>
    <property type="match status" value="1"/>
</dbReference>
<organism evidence="9 10">
    <name type="scientific">Amycolatopsis rhizosphaerae</name>
    <dbReference type="NCBI Taxonomy" id="2053003"/>
    <lineage>
        <taxon>Bacteria</taxon>
        <taxon>Bacillati</taxon>
        <taxon>Actinomycetota</taxon>
        <taxon>Actinomycetes</taxon>
        <taxon>Pseudonocardiales</taxon>
        <taxon>Pseudonocardiaceae</taxon>
        <taxon>Amycolatopsis</taxon>
    </lineage>
</organism>
<proteinExistence type="inferred from homology"/>
<evidence type="ECO:0000313" key="10">
    <source>
        <dbReference type="Proteomes" id="UP000320011"/>
    </source>
</evidence>